<sequence length="191" mass="21369">MNTYLSREQPHAIAVYPSGRVTSVSSRHNQLNMGTSPSKQIAYTAQSRAASPTLSGDVPDQDQKPSTPSMPSTPSSPSTSSPPSTPSAPCTPSTPSSPPFDYAAYEYEYTYPFCPCCHRDFRESCDDHRDTSRQQDEVIRRSFGIEAEKLGMDEEYGVDELERENKVTGGTERWERDLNDLERVLMWPHVV</sequence>
<evidence type="ECO:0000256" key="1">
    <source>
        <dbReference type="SAM" id="MobiDB-lite"/>
    </source>
</evidence>
<organism evidence="2 3">
    <name type="scientific">Zymoseptoria tritici ST99CH_1E4</name>
    <dbReference type="NCBI Taxonomy" id="1276532"/>
    <lineage>
        <taxon>Eukaryota</taxon>
        <taxon>Fungi</taxon>
        <taxon>Dikarya</taxon>
        <taxon>Ascomycota</taxon>
        <taxon>Pezizomycotina</taxon>
        <taxon>Dothideomycetes</taxon>
        <taxon>Dothideomycetidae</taxon>
        <taxon>Mycosphaerellales</taxon>
        <taxon>Mycosphaerellaceae</taxon>
        <taxon>Zymoseptoria</taxon>
    </lineage>
</organism>
<proteinExistence type="predicted"/>
<name>A0A2H1GMJ2_ZYMTR</name>
<dbReference type="EMBL" id="LT854258">
    <property type="protein sequence ID" value="SMR54751.1"/>
    <property type="molecule type" value="Genomic_DNA"/>
</dbReference>
<reference evidence="3" key="1">
    <citation type="submission" date="2017-05" db="EMBL/GenBank/DDBJ databases">
        <authorList>
            <person name="Song R."/>
            <person name="Chenine A.L."/>
            <person name="Ruprecht R.M."/>
        </authorList>
    </citation>
    <scope>NUCLEOTIDE SEQUENCE [LARGE SCALE GENOMIC DNA]</scope>
</reference>
<dbReference type="Proteomes" id="UP000245764">
    <property type="component" value="Chromosome 6"/>
</dbReference>
<accession>A0A2H1GMJ2</accession>
<feature type="region of interest" description="Disordered" evidence="1">
    <location>
        <begin position="19"/>
        <end position="95"/>
    </location>
</feature>
<evidence type="ECO:0000313" key="3">
    <source>
        <dbReference type="Proteomes" id="UP000245764"/>
    </source>
</evidence>
<feature type="compositionally biased region" description="Low complexity" evidence="1">
    <location>
        <begin position="65"/>
        <end position="94"/>
    </location>
</feature>
<evidence type="ECO:0000313" key="2">
    <source>
        <dbReference type="EMBL" id="SMR54751.1"/>
    </source>
</evidence>
<dbReference type="AlphaFoldDB" id="A0A2H1GMJ2"/>
<gene>
    <name evidence="2" type="ORF">ZT1E4_G7257</name>
</gene>
<protein>
    <submittedName>
        <fullName evidence="2">Uncharacterized protein</fullName>
    </submittedName>
</protein>
<feature type="compositionally biased region" description="Polar residues" evidence="1">
    <location>
        <begin position="20"/>
        <end position="54"/>
    </location>
</feature>